<protein>
    <submittedName>
        <fullName evidence="1">Uncharacterized protein</fullName>
    </submittedName>
</protein>
<dbReference type="Proteomes" id="UP001283361">
    <property type="component" value="Unassembled WGS sequence"/>
</dbReference>
<reference evidence="1" key="1">
    <citation type="journal article" date="2023" name="G3 (Bethesda)">
        <title>A reference genome for the long-term kleptoplast-retaining sea slug Elysia crispata morphotype clarki.</title>
        <authorList>
            <person name="Eastman K.E."/>
            <person name="Pendleton A.L."/>
            <person name="Shaikh M.A."/>
            <person name="Suttiyut T."/>
            <person name="Ogas R."/>
            <person name="Tomko P."/>
            <person name="Gavelis G."/>
            <person name="Widhalm J.R."/>
            <person name="Wisecaver J.H."/>
        </authorList>
    </citation>
    <scope>NUCLEOTIDE SEQUENCE</scope>
    <source>
        <strain evidence="1">ECLA1</strain>
    </source>
</reference>
<keyword evidence="2" id="KW-1185">Reference proteome</keyword>
<name>A0AAE1DDV4_9GAST</name>
<dbReference type="AlphaFoldDB" id="A0AAE1DDV4"/>
<evidence type="ECO:0000313" key="1">
    <source>
        <dbReference type="EMBL" id="KAK3766877.1"/>
    </source>
</evidence>
<proteinExistence type="predicted"/>
<organism evidence="1 2">
    <name type="scientific">Elysia crispata</name>
    <name type="common">lettuce slug</name>
    <dbReference type="NCBI Taxonomy" id="231223"/>
    <lineage>
        <taxon>Eukaryota</taxon>
        <taxon>Metazoa</taxon>
        <taxon>Spiralia</taxon>
        <taxon>Lophotrochozoa</taxon>
        <taxon>Mollusca</taxon>
        <taxon>Gastropoda</taxon>
        <taxon>Heterobranchia</taxon>
        <taxon>Euthyneura</taxon>
        <taxon>Panpulmonata</taxon>
        <taxon>Sacoglossa</taxon>
        <taxon>Placobranchoidea</taxon>
        <taxon>Plakobranchidae</taxon>
        <taxon>Elysia</taxon>
    </lineage>
</organism>
<evidence type="ECO:0000313" key="2">
    <source>
        <dbReference type="Proteomes" id="UP001283361"/>
    </source>
</evidence>
<dbReference type="EMBL" id="JAWDGP010004192">
    <property type="protein sequence ID" value="KAK3766877.1"/>
    <property type="molecule type" value="Genomic_DNA"/>
</dbReference>
<gene>
    <name evidence="1" type="ORF">RRG08_029701</name>
</gene>
<sequence>MWACADIVCHYPLYFRRPTYPYDKLRILHCASIRDVVRRSITNGTTGIRSKEKYFLIVPYCPVTIDNERTRPSLGILPPAYIKELEVFVAESSIDAQQLIAGHTVVRSKPEHTMKLLALTLLLAVSALLAESSLLRRDSATGTCITDLHEYCIEPNLDAHEATFESEDVALAVLTNRALLDQLAADVQAANDCTEAELANPACEGVDMGDTEDYDVLRLIAGYLDSSYHLDVLQAAATTPCLGNEELAESAGMGLLMCYLPFLEEVQAMQDVCQALSVLQNCSVNVVTTVCGDGAGAFIQSLWDYMEDPEVHDIVVSMVGIPPELADPFGDCQQEASAVKRFAKRALQKLRR</sequence>
<accession>A0AAE1DDV4</accession>
<comment type="caution">
    <text evidence="1">The sequence shown here is derived from an EMBL/GenBank/DDBJ whole genome shotgun (WGS) entry which is preliminary data.</text>
</comment>